<comment type="caution">
    <text evidence="2">The sequence shown here is derived from an EMBL/GenBank/DDBJ whole genome shotgun (WGS) entry which is preliminary data.</text>
</comment>
<dbReference type="Proteomes" id="UP000291289">
    <property type="component" value="Unassembled WGS sequence"/>
</dbReference>
<keyword evidence="3" id="KW-1185">Reference proteome</keyword>
<evidence type="ECO:0000256" key="1">
    <source>
        <dbReference type="SAM" id="Phobius"/>
    </source>
</evidence>
<evidence type="ECO:0000313" key="3">
    <source>
        <dbReference type="Proteomes" id="UP000291289"/>
    </source>
</evidence>
<proteinExistence type="predicted"/>
<keyword evidence="1" id="KW-0472">Membrane</keyword>
<sequence>MDSRRYVMKAKRTPAWYYFAFGIIGFLVGLISASWTSRHSSAMVSAPWYLSASIVGVGLVVAWSAWQVKRFADGKIHKMAPERSVNTLIFAQSLALAASALAGWYAGIFVIAIQHTEVAYFTTVSWQTAVAAIACLIDLGLGILSEFWCLMPPTGEKEE</sequence>
<dbReference type="InterPro" id="IPR021517">
    <property type="entry name" value="DUF3180"/>
</dbReference>
<dbReference type="Pfam" id="PF11377">
    <property type="entry name" value="DUF3180"/>
    <property type="match status" value="1"/>
</dbReference>
<dbReference type="AlphaFoldDB" id="A0A4R0QWY6"/>
<organism evidence="2 3">
    <name type="scientific">Alloscardovia theropitheci</name>
    <dbReference type="NCBI Taxonomy" id="2496842"/>
    <lineage>
        <taxon>Bacteria</taxon>
        <taxon>Bacillati</taxon>
        <taxon>Actinomycetota</taxon>
        <taxon>Actinomycetes</taxon>
        <taxon>Bifidobacteriales</taxon>
        <taxon>Bifidobacteriaceae</taxon>
        <taxon>Alloscardovia</taxon>
    </lineage>
</organism>
<feature type="transmembrane region" description="Helical" evidence="1">
    <location>
        <begin position="15"/>
        <end position="36"/>
    </location>
</feature>
<evidence type="ECO:0000313" key="2">
    <source>
        <dbReference type="EMBL" id="TCD54050.1"/>
    </source>
</evidence>
<keyword evidence="1" id="KW-1133">Transmembrane helix</keyword>
<feature type="transmembrane region" description="Helical" evidence="1">
    <location>
        <begin position="125"/>
        <end position="150"/>
    </location>
</feature>
<feature type="transmembrane region" description="Helical" evidence="1">
    <location>
        <begin position="87"/>
        <end position="113"/>
    </location>
</feature>
<gene>
    <name evidence="2" type="ORF">EJ419_05160</name>
</gene>
<reference evidence="2 3" key="1">
    <citation type="submission" date="2018-12" db="EMBL/GenBank/DDBJ databases">
        <title>Alloscrdovia theropitheci sp. nov: a novel taxon from the feces of the bleeding-herat monkey (Theropithecus geleda).</title>
        <authorList>
            <person name="Modesto M."/>
        </authorList>
    </citation>
    <scope>NUCLEOTIDE SEQUENCE [LARGE SCALE GENOMIC DNA]</scope>
    <source>
        <strain evidence="2 3">GLDI4/2</strain>
    </source>
</reference>
<dbReference type="EMBL" id="RXLP01000021">
    <property type="protein sequence ID" value="TCD54050.1"/>
    <property type="molecule type" value="Genomic_DNA"/>
</dbReference>
<keyword evidence="1" id="KW-0812">Transmembrane</keyword>
<protein>
    <submittedName>
        <fullName evidence="2">DUF3180 domain-containing protein</fullName>
    </submittedName>
</protein>
<feature type="transmembrane region" description="Helical" evidence="1">
    <location>
        <begin position="48"/>
        <end position="66"/>
    </location>
</feature>
<name>A0A4R0QWY6_9BIFI</name>
<accession>A0A4R0QWY6</accession>
<dbReference type="OrthoDB" id="3242755at2"/>